<evidence type="ECO:0000256" key="1">
    <source>
        <dbReference type="SAM" id="MobiDB-lite"/>
    </source>
</evidence>
<dbReference type="AlphaFoldDB" id="A0AAD7JVW6"/>
<comment type="caution">
    <text evidence="2">The sequence shown here is derived from an EMBL/GenBank/DDBJ whole genome shotgun (WGS) entry which is preliminary data.</text>
</comment>
<accession>A0AAD7JVW6</accession>
<evidence type="ECO:0000313" key="2">
    <source>
        <dbReference type="EMBL" id="KAJ7771714.1"/>
    </source>
</evidence>
<gene>
    <name evidence="2" type="ORF">B0H16DRAFT_1514465</name>
</gene>
<name>A0AAD7JVW6_9AGAR</name>
<feature type="region of interest" description="Disordered" evidence="1">
    <location>
        <begin position="80"/>
        <end position="153"/>
    </location>
</feature>
<keyword evidence="3" id="KW-1185">Reference proteome</keyword>
<dbReference type="Proteomes" id="UP001215598">
    <property type="component" value="Unassembled WGS sequence"/>
</dbReference>
<sequence>MNLGEFPRPSLRARIYWLTSILSAAQPKVHDETQQNLNGQAPEGLSAAALFHAHLATLLTRGKVSEDMLVAVISGTFSSGNTTIQVFSTPDNSPTSTQNSTTRDGDTVAPLVDSDDSTRKATVIASRKSTVAESNPKDCQGGGSQEARKPRRS</sequence>
<evidence type="ECO:0000313" key="3">
    <source>
        <dbReference type="Proteomes" id="UP001215598"/>
    </source>
</evidence>
<proteinExistence type="predicted"/>
<feature type="compositionally biased region" description="Polar residues" evidence="1">
    <location>
        <begin position="80"/>
        <end position="102"/>
    </location>
</feature>
<protein>
    <submittedName>
        <fullName evidence="2">Uncharacterized protein</fullName>
    </submittedName>
</protein>
<reference evidence="2" key="1">
    <citation type="submission" date="2023-03" db="EMBL/GenBank/DDBJ databases">
        <title>Massive genome expansion in bonnet fungi (Mycena s.s.) driven by repeated elements and novel gene families across ecological guilds.</title>
        <authorList>
            <consortium name="Lawrence Berkeley National Laboratory"/>
            <person name="Harder C.B."/>
            <person name="Miyauchi S."/>
            <person name="Viragh M."/>
            <person name="Kuo A."/>
            <person name="Thoen E."/>
            <person name="Andreopoulos B."/>
            <person name="Lu D."/>
            <person name="Skrede I."/>
            <person name="Drula E."/>
            <person name="Henrissat B."/>
            <person name="Morin E."/>
            <person name="Kohler A."/>
            <person name="Barry K."/>
            <person name="LaButti K."/>
            <person name="Morin E."/>
            <person name="Salamov A."/>
            <person name="Lipzen A."/>
            <person name="Mereny Z."/>
            <person name="Hegedus B."/>
            <person name="Baldrian P."/>
            <person name="Stursova M."/>
            <person name="Weitz H."/>
            <person name="Taylor A."/>
            <person name="Grigoriev I.V."/>
            <person name="Nagy L.G."/>
            <person name="Martin F."/>
            <person name="Kauserud H."/>
        </authorList>
    </citation>
    <scope>NUCLEOTIDE SEQUENCE</scope>
    <source>
        <strain evidence="2">CBHHK182m</strain>
    </source>
</reference>
<dbReference type="EMBL" id="JARKIB010000015">
    <property type="protein sequence ID" value="KAJ7771714.1"/>
    <property type="molecule type" value="Genomic_DNA"/>
</dbReference>
<organism evidence="2 3">
    <name type="scientific">Mycena metata</name>
    <dbReference type="NCBI Taxonomy" id="1033252"/>
    <lineage>
        <taxon>Eukaryota</taxon>
        <taxon>Fungi</taxon>
        <taxon>Dikarya</taxon>
        <taxon>Basidiomycota</taxon>
        <taxon>Agaricomycotina</taxon>
        <taxon>Agaricomycetes</taxon>
        <taxon>Agaricomycetidae</taxon>
        <taxon>Agaricales</taxon>
        <taxon>Marasmiineae</taxon>
        <taxon>Mycenaceae</taxon>
        <taxon>Mycena</taxon>
    </lineage>
</organism>